<keyword evidence="4" id="KW-0687">Ribonucleoprotein</keyword>
<dbReference type="PANTHER" id="PTHR43877:SF2">
    <property type="entry name" value="AMINOALKYLPHOSPHONATE N-ACETYLTRANSFERASE-RELATED"/>
    <property type="match status" value="1"/>
</dbReference>
<dbReference type="SUPFAM" id="SSF55729">
    <property type="entry name" value="Acyl-CoA N-acyltransferases (Nat)"/>
    <property type="match status" value="1"/>
</dbReference>
<comment type="caution">
    <text evidence="4">The sequence shown here is derived from an EMBL/GenBank/DDBJ whole genome shotgun (WGS) entry which is preliminary data.</text>
</comment>
<dbReference type="CDD" id="cd04301">
    <property type="entry name" value="NAT_SF"/>
    <property type="match status" value="1"/>
</dbReference>
<dbReference type="PROSITE" id="PS51186">
    <property type="entry name" value="GNAT"/>
    <property type="match status" value="1"/>
</dbReference>
<dbReference type="PANTHER" id="PTHR43877">
    <property type="entry name" value="AMINOALKYLPHOSPHONATE N-ACETYLTRANSFERASE-RELATED-RELATED"/>
    <property type="match status" value="1"/>
</dbReference>
<accession>A0A8T4GYV7</accession>
<keyword evidence="5" id="KW-1185">Reference proteome</keyword>
<evidence type="ECO:0000256" key="1">
    <source>
        <dbReference type="ARBA" id="ARBA00022679"/>
    </source>
</evidence>
<sequence length="160" mass="17681">MEIESATMADADRLASLWVDLARDQRAHGSHLLAEPNRASVREGLARSIVTEGVLVARTDDGEIAGFVEFAPETVSYRQDADRGVIENIYVRPSHRGDGTGSDLLAAAEDRLREGGADRIVLDVLAPNEAARRFYARHGYKPHRVEMEKGPESDMHSRED</sequence>
<dbReference type="GO" id="GO:0016747">
    <property type="term" value="F:acyltransferase activity, transferring groups other than amino-acyl groups"/>
    <property type="evidence" value="ECO:0007669"/>
    <property type="project" value="InterPro"/>
</dbReference>
<dbReference type="RefSeq" id="WP_209492544.1">
    <property type="nucleotide sequence ID" value="NZ_JAGGLC010000006.1"/>
</dbReference>
<dbReference type="Pfam" id="PF00583">
    <property type="entry name" value="Acetyltransf_1"/>
    <property type="match status" value="1"/>
</dbReference>
<dbReference type="Gene3D" id="3.40.630.30">
    <property type="match status" value="1"/>
</dbReference>
<proteinExistence type="predicted"/>
<dbReference type="InterPro" id="IPR016181">
    <property type="entry name" value="Acyl_CoA_acyltransferase"/>
</dbReference>
<keyword evidence="4" id="KW-0689">Ribosomal protein</keyword>
<gene>
    <name evidence="4" type="ORF">J2753_002721</name>
</gene>
<name>A0A8T4GYV7_9EURY</name>
<evidence type="ECO:0000313" key="5">
    <source>
        <dbReference type="Proteomes" id="UP000823736"/>
    </source>
</evidence>
<dbReference type="AlphaFoldDB" id="A0A8T4GYV7"/>
<dbReference type="InterPro" id="IPR000182">
    <property type="entry name" value="GNAT_dom"/>
</dbReference>
<evidence type="ECO:0000313" key="4">
    <source>
        <dbReference type="EMBL" id="MBP1988209.1"/>
    </source>
</evidence>
<dbReference type="EMBL" id="JAGGLC010000006">
    <property type="protein sequence ID" value="MBP1988209.1"/>
    <property type="molecule type" value="Genomic_DNA"/>
</dbReference>
<feature type="domain" description="N-acetyltransferase" evidence="3">
    <location>
        <begin position="1"/>
        <end position="160"/>
    </location>
</feature>
<keyword evidence="2" id="KW-0012">Acyltransferase</keyword>
<keyword evidence="1" id="KW-0808">Transferase</keyword>
<dbReference type="GO" id="GO:0005840">
    <property type="term" value="C:ribosome"/>
    <property type="evidence" value="ECO:0007669"/>
    <property type="project" value="UniProtKB-KW"/>
</dbReference>
<reference evidence="4" key="1">
    <citation type="submission" date="2021-03" db="EMBL/GenBank/DDBJ databases">
        <title>Genomic Encyclopedia of Type Strains, Phase IV (KMG-IV): sequencing the most valuable type-strain genomes for metagenomic binning, comparative biology and taxonomic classification.</title>
        <authorList>
            <person name="Goeker M."/>
        </authorList>
    </citation>
    <scope>NUCLEOTIDE SEQUENCE</scope>
    <source>
        <strain evidence="4">DSM 26232</strain>
    </source>
</reference>
<dbReference type="InterPro" id="IPR050832">
    <property type="entry name" value="Bact_Acetyltransf"/>
</dbReference>
<organism evidence="4 5">
    <name type="scientific">Halolamina salifodinae</name>
    <dbReference type="NCBI Taxonomy" id="1202767"/>
    <lineage>
        <taxon>Archaea</taxon>
        <taxon>Methanobacteriati</taxon>
        <taxon>Methanobacteriota</taxon>
        <taxon>Stenosarchaea group</taxon>
        <taxon>Halobacteria</taxon>
        <taxon>Halobacteriales</taxon>
        <taxon>Haloferacaceae</taxon>
    </lineage>
</organism>
<evidence type="ECO:0000256" key="2">
    <source>
        <dbReference type="ARBA" id="ARBA00023315"/>
    </source>
</evidence>
<protein>
    <submittedName>
        <fullName evidence="4">Ribosomal protein S18 acetylase RimI-like enzyme</fullName>
    </submittedName>
</protein>
<dbReference type="OrthoDB" id="38613at2157"/>
<evidence type="ECO:0000259" key="3">
    <source>
        <dbReference type="PROSITE" id="PS51186"/>
    </source>
</evidence>
<dbReference type="Proteomes" id="UP000823736">
    <property type="component" value="Unassembled WGS sequence"/>
</dbReference>